<protein>
    <submittedName>
        <fullName evidence="2">Pimeloyl-ACP methyl ester carboxylesterase</fullName>
    </submittedName>
</protein>
<dbReference type="AlphaFoldDB" id="A0A1I5RLS5"/>
<evidence type="ECO:0000313" key="2">
    <source>
        <dbReference type="EMBL" id="SFP59518.1"/>
    </source>
</evidence>
<dbReference type="InterPro" id="IPR029058">
    <property type="entry name" value="AB_hydrolase_fold"/>
</dbReference>
<dbReference type="PRINTS" id="PR00111">
    <property type="entry name" value="ABHYDROLASE"/>
</dbReference>
<organism evidence="2 3">
    <name type="scientific">Enterovibrio norvegicus DSM 15893</name>
    <dbReference type="NCBI Taxonomy" id="1121869"/>
    <lineage>
        <taxon>Bacteria</taxon>
        <taxon>Pseudomonadati</taxon>
        <taxon>Pseudomonadota</taxon>
        <taxon>Gammaproteobacteria</taxon>
        <taxon>Vibrionales</taxon>
        <taxon>Vibrionaceae</taxon>
        <taxon>Enterovibrio</taxon>
    </lineage>
</organism>
<dbReference type="STRING" id="1121869.SAMN03084138_02599"/>
<dbReference type="InterPro" id="IPR050266">
    <property type="entry name" value="AB_hydrolase_sf"/>
</dbReference>
<dbReference type="GO" id="GO:0016020">
    <property type="term" value="C:membrane"/>
    <property type="evidence" value="ECO:0007669"/>
    <property type="project" value="TreeGrafter"/>
</dbReference>
<feature type="domain" description="AB hydrolase-1" evidence="1">
    <location>
        <begin position="28"/>
        <end position="168"/>
    </location>
</feature>
<dbReference type="OrthoDB" id="149912at2"/>
<dbReference type="SUPFAM" id="SSF53474">
    <property type="entry name" value="alpha/beta-Hydrolases"/>
    <property type="match status" value="1"/>
</dbReference>
<gene>
    <name evidence="2" type="ORF">SAMN03084138_02599</name>
</gene>
<dbReference type="PANTHER" id="PTHR43798">
    <property type="entry name" value="MONOACYLGLYCEROL LIPASE"/>
    <property type="match status" value="1"/>
</dbReference>
<dbReference type="EMBL" id="FOWR01000018">
    <property type="protein sequence ID" value="SFP59518.1"/>
    <property type="molecule type" value="Genomic_DNA"/>
</dbReference>
<reference evidence="2 3" key="1">
    <citation type="submission" date="2016-10" db="EMBL/GenBank/DDBJ databases">
        <authorList>
            <person name="de Groot N.N."/>
        </authorList>
    </citation>
    <scope>NUCLEOTIDE SEQUENCE [LARGE SCALE GENOMIC DNA]</scope>
    <source>
        <strain evidence="2 3">DSM 15893</strain>
    </source>
</reference>
<sequence length="293" mass="33185">MMTLQERKFAVRHGDLAAQVCLTDSNKPVLLMLHGWQDNSGSFEPLVPLLTERFDLVLPDWPGHGLSDHKGPDSFYPFFDYVDDLHQLILQLGDRALYLVGHSLGGLVASCWCAAFPERAKGLIMIEALGPMSERDDKVVERLRSGVISRETLKQPRDLPSFEAALKLRRGINKVPMDDLLPLVRRGIEQRGEVWQWRHDAKLKTDSVYRMSTHHAEHLIRGIRCPVLAIIGDDGYPELRGPMAQQRAAWFNDLTIETVTGTHHCHLQSQADTAALINDFVTKLHLIEYEDVN</sequence>
<proteinExistence type="predicted"/>
<dbReference type="GeneID" id="35870848"/>
<dbReference type="InterPro" id="IPR000073">
    <property type="entry name" value="AB_hydrolase_1"/>
</dbReference>
<evidence type="ECO:0000313" key="3">
    <source>
        <dbReference type="Proteomes" id="UP000182692"/>
    </source>
</evidence>
<dbReference type="PANTHER" id="PTHR43798:SF33">
    <property type="entry name" value="HYDROLASE, PUTATIVE (AFU_ORTHOLOGUE AFUA_2G14860)-RELATED"/>
    <property type="match status" value="1"/>
</dbReference>
<dbReference type="Proteomes" id="UP000182692">
    <property type="component" value="Unassembled WGS sequence"/>
</dbReference>
<dbReference type="RefSeq" id="WP_017008851.1">
    <property type="nucleotide sequence ID" value="NZ_FOWR01000018.1"/>
</dbReference>
<name>A0A1I5RLS5_9GAMM</name>
<accession>A0A1I5RLS5</accession>
<dbReference type="Pfam" id="PF00561">
    <property type="entry name" value="Abhydrolase_1"/>
    <property type="match status" value="1"/>
</dbReference>
<dbReference type="Gene3D" id="3.40.50.1820">
    <property type="entry name" value="alpha/beta hydrolase"/>
    <property type="match status" value="1"/>
</dbReference>
<evidence type="ECO:0000259" key="1">
    <source>
        <dbReference type="Pfam" id="PF00561"/>
    </source>
</evidence>